<accession>A0AAE1DYN5</accession>
<sequence length="164" mass="18280">MRVSFKVYLLPGNSVECRKCSDTCGVNWSLTPTTTLYIIIFCLPGHVRNMTARCGMQLAKHQGGWEQTVSLCRFHFQSHFFLHSISNSVDQVYIPLPTDQVGHWEKGSASFGYDGLMVGLNDHPVDVTVVKEAAVSGVLMLSLNVVLERRKTQKTDSGNLLEAY</sequence>
<dbReference type="AlphaFoldDB" id="A0AAE1DYN5"/>
<keyword evidence="2" id="KW-1185">Reference proteome</keyword>
<name>A0AAE1DYN5_9GAST</name>
<dbReference type="EMBL" id="JAWDGP010001968">
    <property type="protein sequence ID" value="KAK3786418.1"/>
    <property type="molecule type" value="Genomic_DNA"/>
</dbReference>
<reference evidence="1" key="1">
    <citation type="journal article" date="2023" name="G3 (Bethesda)">
        <title>A reference genome for the long-term kleptoplast-retaining sea slug Elysia crispata morphotype clarki.</title>
        <authorList>
            <person name="Eastman K.E."/>
            <person name="Pendleton A.L."/>
            <person name="Shaikh M.A."/>
            <person name="Suttiyut T."/>
            <person name="Ogas R."/>
            <person name="Tomko P."/>
            <person name="Gavelis G."/>
            <person name="Widhalm J.R."/>
            <person name="Wisecaver J.H."/>
        </authorList>
    </citation>
    <scope>NUCLEOTIDE SEQUENCE</scope>
    <source>
        <strain evidence="1">ECLA1</strain>
    </source>
</reference>
<dbReference type="Proteomes" id="UP001283361">
    <property type="component" value="Unassembled WGS sequence"/>
</dbReference>
<gene>
    <name evidence="1" type="ORF">RRG08_011734</name>
</gene>
<evidence type="ECO:0000313" key="2">
    <source>
        <dbReference type="Proteomes" id="UP001283361"/>
    </source>
</evidence>
<evidence type="ECO:0000313" key="1">
    <source>
        <dbReference type="EMBL" id="KAK3786418.1"/>
    </source>
</evidence>
<proteinExistence type="predicted"/>
<comment type="caution">
    <text evidence="1">The sequence shown here is derived from an EMBL/GenBank/DDBJ whole genome shotgun (WGS) entry which is preliminary data.</text>
</comment>
<protein>
    <submittedName>
        <fullName evidence="1">Uncharacterized protein</fullName>
    </submittedName>
</protein>
<organism evidence="1 2">
    <name type="scientific">Elysia crispata</name>
    <name type="common">lettuce slug</name>
    <dbReference type="NCBI Taxonomy" id="231223"/>
    <lineage>
        <taxon>Eukaryota</taxon>
        <taxon>Metazoa</taxon>
        <taxon>Spiralia</taxon>
        <taxon>Lophotrochozoa</taxon>
        <taxon>Mollusca</taxon>
        <taxon>Gastropoda</taxon>
        <taxon>Heterobranchia</taxon>
        <taxon>Euthyneura</taxon>
        <taxon>Panpulmonata</taxon>
        <taxon>Sacoglossa</taxon>
        <taxon>Placobranchoidea</taxon>
        <taxon>Plakobranchidae</taxon>
        <taxon>Elysia</taxon>
    </lineage>
</organism>